<feature type="active site" description="Nucleophile" evidence="2">
    <location>
        <position position="59"/>
    </location>
</feature>
<evidence type="ECO:0000256" key="3">
    <source>
        <dbReference type="SAM" id="Phobius"/>
    </source>
</evidence>
<dbReference type="AlphaFoldDB" id="A0A4Y8RPW6"/>
<keyword evidence="3" id="KW-0472">Membrane</keyword>
<dbReference type="InterPro" id="IPR002641">
    <property type="entry name" value="PNPLA_dom"/>
</dbReference>
<dbReference type="InterPro" id="IPR016035">
    <property type="entry name" value="Acyl_Trfase/lysoPLipase"/>
</dbReference>
<feature type="short sequence motif" description="DGA/G" evidence="2">
    <location>
        <begin position="365"/>
        <end position="367"/>
    </location>
</feature>
<evidence type="ECO:0000256" key="1">
    <source>
        <dbReference type="ARBA" id="ARBA00023098"/>
    </source>
</evidence>
<proteinExistence type="predicted"/>
<dbReference type="Gene3D" id="3.40.1090.10">
    <property type="entry name" value="Cytosolic phospholipase A2 catalytic domain"/>
    <property type="match status" value="1"/>
</dbReference>
<evidence type="ECO:0000313" key="6">
    <source>
        <dbReference type="Proteomes" id="UP000298179"/>
    </source>
</evidence>
<organism evidence="5 6">
    <name type="scientific">Jiella endophytica</name>
    <dbReference type="NCBI Taxonomy" id="2558362"/>
    <lineage>
        <taxon>Bacteria</taxon>
        <taxon>Pseudomonadati</taxon>
        <taxon>Pseudomonadota</taxon>
        <taxon>Alphaproteobacteria</taxon>
        <taxon>Hyphomicrobiales</taxon>
        <taxon>Aurantimonadaceae</taxon>
        <taxon>Jiella</taxon>
    </lineage>
</organism>
<evidence type="ECO:0000256" key="2">
    <source>
        <dbReference type="PROSITE-ProRule" id="PRU01161"/>
    </source>
</evidence>
<reference evidence="5 6" key="1">
    <citation type="submission" date="2019-03" db="EMBL/GenBank/DDBJ databases">
        <title>Jiella endophytica sp. nov., a novel endophytic bacterium isolated from root of Ficus microcarpa Linn. f.</title>
        <authorList>
            <person name="Tuo L."/>
        </authorList>
    </citation>
    <scope>NUCLEOTIDE SEQUENCE [LARGE SCALE GENOMIC DNA]</scope>
    <source>
        <strain evidence="5 6">CBS5Q-3</strain>
    </source>
</reference>
<evidence type="ECO:0000259" key="4">
    <source>
        <dbReference type="PROSITE" id="PS51635"/>
    </source>
</evidence>
<feature type="short sequence motif" description="GXSXG" evidence="2">
    <location>
        <begin position="57"/>
        <end position="61"/>
    </location>
</feature>
<dbReference type="EMBL" id="SOZD01000002">
    <property type="protein sequence ID" value="TFF25361.1"/>
    <property type="molecule type" value="Genomic_DNA"/>
</dbReference>
<comment type="caution">
    <text evidence="2">Lacks conserved residue(s) required for the propagation of feature annotation.</text>
</comment>
<accession>A0A4Y8RPW6</accession>
<gene>
    <name evidence="5" type="ORF">E3C22_08355</name>
</gene>
<keyword evidence="2" id="KW-0442">Lipid degradation</keyword>
<keyword evidence="2" id="KW-0378">Hydrolase</keyword>
<feature type="active site" description="Proton acceptor" evidence="2">
    <location>
        <position position="365"/>
    </location>
</feature>
<comment type="caution">
    <text evidence="5">The sequence shown here is derived from an EMBL/GenBank/DDBJ whole genome shotgun (WGS) entry which is preliminary data.</text>
</comment>
<feature type="transmembrane region" description="Helical" evidence="3">
    <location>
        <begin position="135"/>
        <end position="159"/>
    </location>
</feature>
<dbReference type="OrthoDB" id="9770965at2"/>
<evidence type="ECO:0000313" key="5">
    <source>
        <dbReference type="EMBL" id="TFF25361.1"/>
    </source>
</evidence>
<dbReference type="SUPFAM" id="SSF52151">
    <property type="entry name" value="FabD/lysophospholipase-like"/>
    <property type="match status" value="1"/>
</dbReference>
<feature type="domain" description="PNPLA" evidence="4">
    <location>
        <begin position="27"/>
        <end position="378"/>
    </location>
</feature>
<keyword evidence="3" id="KW-1133">Transmembrane helix</keyword>
<sequence>MGGSLMASDAGMGTGGADAADLLECDLIMKGGITSGVVYPGAIARIAQKYRLRDIGGSSAGAIAATLAAAAEYRRQKGGGRSGFEAIETAGRELGKDLKSLFQPSPALRPVFALLEAAIATPHPRFGKIPATLKALGSAFLPTWIGAAILLVAAIWHGLAAGSCWLAFVEALLVLFLTLVALLGQLAWLVFRILPQNDFGLCSGMRTERSGRPAFCEWIADQIDVIAGNVGPDGRPGAPLTIGQLADVEIGVAAMTTDLSSGRPYQLPLWTKTHYFSRGEFEQLFPKRIVEYLCERGGKRPALPDDPRDLPTDLCSLPIGRDFPVLLIARLSLSFPVLIRAVPLWRVDYTLPGERKPMRRCLFSDGGISSNFPIHFFDALLPSRPTFGISLDSFDCERHAHRAESGIGDPDLEEICGRSGIVGDRVDLPGAGRQSDTLPVREFGGLFGFLYRIVNVAKDWQDTLQSRLPGYAERVATIRLVDGVEGGMKLDMEEATIDRLIRFGAEAGTLLSTQFDMTHHRYQRARINLPTLEGALDGFSTAYRKALPDAHGEERSYQWILTEYKPASGAVPPAGWRTDPFARFADDVDAVGYRAHMLREQGEAIRDDYAPVIDAALRLVASADRVPKPVLLGKAPPDPRPIA</sequence>
<name>A0A4Y8RPW6_9HYPH</name>
<feature type="transmembrane region" description="Helical" evidence="3">
    <location>
        <begin position="165"/>
        <end position="191"/>
    </location>
</feature>
<protein>
    <recommendedName>
        <fullName evidence="4">PNPLA domain-containing protein</fullName>
    </recommendedName>
</protein>
<dbReference type="GO" id="GO:0016042">
    <property type="term" value="P:lipid catabolic process"/>
    <property type="evidence" value="ECO:0007669"/>
    <property type="project" value="UniProtKB-UniRule"/>
</dbReference>
<dbReference type="PROSITE" id="PS51635">
    <property type="entry name" value="PNPLA"/>
    <property type="match status" value="1"/>
</dbReference>
<dbReference type="GO" id="GO:0016787">
    <property type="term" value="F:hydrolase activity"/>
    <property type="evidence" value="ECO:0007669"/>
    <property type="project" value="UniProtKB-UniRule"/>
</dbReference>
<dbReference type="Proteomes" id="UP000298179">
    <property type="component" value="Unassembled WGS sequence"/>
</dbReference>
<keyword evidence="6" id="KW-1185">Reference proteome</keyword>
<keyword evidence="3" id="KW-0812">Transmembrane</keyword>
<keyword evidence="1 2" id="KW-0443">Lipid metabolism</keyword>